<proteinExistence type="inferred from homology"/>
<name>A0A3S1D324_9BACT</name>
<evidence type="ECO:0000256" key="1">
    <source>
        <dbReference type="ARBA" id="ARBA00004141"/>
    </source>
</evidence>
<dbReference type="OrthoDB" id="5651790at2"/>
<comment type="similarity">
    <text evidence="2">Belongs to the TMEM86 family.</text>
</comment>
<accession>A0A3S1D324</accession>
<evidence type="ECO:0000256" key="5">
    <source>
        <dbReference type="ARBA" id="ARBA00023136"/>
    </source>
</evidence>
<evidence type="ECO:0000256" key="4">
    <source>
        <dbReference type="ARBA" id="ARBA00022989"/>
    </source>
</evidence>
<dbReference type="GO" id="GO:0016787">
    <property type="term" value="F:hydrolase activity"/>
    <property type="evidence" value="ECO:0007669"/>
    <property type="project" value="TreeGrafter"/>
</dbReference>
<dbReference type="GO" id="GO:0016020">
    <property type="term" value="C:membrane"/>
    <property type="evidence" value="ECO:0007669"/>
    <property type="project" value="UniProtKB-SubCell"/>
</dbReference>
<gene>
    <name evidence="6" type="ORF">ECE50_022640</name>
</gene>
<protein>
    <submittedName>
        <fullName evidence="6">Lysoplasmalogenase</fullName>
    </submittedName>
</protein>
<dbReference type="InterPro" id="IPR012506">
    <property type="entry name" value="TMEM86B-like"/>
</dbReference>
<evidence type="ECO:0000256" key="3">
    <source>
        <dbReference type="ARBA" id="ARBA00022692"/>
    </source>
</evidence>
<reference evidence="6" key="1">
    <citation type="submission" date="2020-05" db="EMBL/GenBank/DDBJ databases">
        <title>Chitinophaga laudate sp. nov., isolated from a tropical peat swamp.</title>
        <authorList>
            <person name="Goh C.B.S."/>
            <person name="Lee M.S."/>
            <person name="Parimannan S."/>
            <person name="Pasbakhsh P."/>
            <person name="Yule C.M."/>
            <person name="Rajandas H."/>
            <person name="Loke S."/>
            <person name="Croft L."/>
            <person name="Tan J.B.L."/>
        </authorList>
    </citation>
    <scope>NUCLEOTIDE SEQUENCE</scope>
    <source>
        <strain evidence="6">Mgbs1</strain>
    </source>
</reference>
<dbReference type="Proteomes" id="UP000281028">
    <property type="component" value="Unassembled WGS sequence"/>
</dbReference>
<dbReference type="RefSeq" id="WP_127037074.1">
    <property type="nucleotide sequence ID" value="NZ_JAABOK010000007.1"/>
</dbReference>
<comment type="caution">
    <text evidence="6">The sequence shown here is derived from an EMBL/GenBank/DDBJ whole genome shotgun (WGS) entry which is preliminary data.</text>
</comment>
<sequence>MLKSRWLLLFFVTLLADISLIAMHMDSYRYATKPLLMVILAVYFFQNSSLVPRSQRIMMYAALFFSFSGDVLLLSDHLFLPGLGSFLLAHLCYIGYLLRIRYSNPPVPLCKYPVIFLNAAAVIAFILFLLPTLGNMTIPVIVYALAISIMLQSALHAFHLRSQPAGWYCVLGALLFVISDSLIATGKFHGPIPGGDILVMLTYGLAQAGLVYGGARHYRDFLM</sequence>
<dbReference type="PANTHER" id="PTHR31885">
    <property type="entry name" value="GH04784P"/>
    <property type="match status" value="1"/>
</dbReference>
<dbReference type="AlphaFoldDB" id="A0A3S1D324"/>
<evidence type="ECO:0000313" key="6">
    <source>
        <dbReference type="EMBL" id="NSL89657.1"/>
    </source>
</evidence>
<keyword evidence="7" id="KW-1185">Reference proteome</keyword>
<dbReference type="PANTHER" id="PTHR31885:SF6">
    <property type="entry name" value="GH04784P"/>
    <property type="match status" value="1"/>
</dbReference>
<dbReference type="EMBL" id="RIAR02000001">
    <property type="protein sequence ID" value="NSL89657.1"/>
    <property type="molecule type" value="Genomic_DNA"/>
</dbReference>
<evidence type="ECO:0000256" key="2">
    <source>
        <dbReference type="ARBA" id="ARBA00007375"/>
    </source>
</evidence>
<organism evidence="6 7">
    <name type="scientific">Chitinophaga solisilvae</name>
    <dbReference type="NCBI Taxonomy" id="1233460"/>
    <lineage>
        <taxon>Bacteria</taxon>
        <taxon>Pseudomonadati</taxon>
        <taxon>Bacteroidota</taxon>
        <taxon>Chitinophagia</taxon>
        <taxon>Chitinophagales</taxon>
        <taxon>Chitinophagaceae</taxon>
        <taxon>Chitinophaga</taxon>
    </lineage>
</organism>
<keyword evidence="3" id="KW-0812">Transmembrane</keyword>
<keyword evidence="5" id="KW-0472">Membrane</keyword>
<evidence type="ECO:0000313" key="7">
    <source>
        <dbReference type="Proteomes" id="UP000281028"/>
    </source>
</evidence>
<comment type="subcellular location">
    <subcellularLocation>
        <location evidence="1">Membrane</location>
        <topology evidence="1">Multi-pass membrane protein</topology>
    </subcellularLocation>
</comment>
<dbReference type="Pfam" id="PF07947">
    <property type="entry name" value="YhhN"/>
    <property type="match status" value="1"/>
</dbReference>
<keyword evidence="4" id="KW-1133">Transmembrane helix</keyword>